<feature type="compositionally biased region" description="Basic and acidic residues" evidence="3">
    <location>
        <begin position="223"/>
        <end position="232"/>
    </location>
</feature>
<evidence type="ECO:0000256" key="2">
    <source>
        <dbReference type="SAM" id="Coils"/>
    </source>
</evidence>
<dbReference type="PANTHER" id="PTHR47232">
    <property type="entry name" value="TRANSDUCIN FAMILY PROTEIN / WD-40 REPEAT FAMILY PROTEIN"/>
    <property type="match status" value="1"/>
</dbReference>
<sequence length="626" mass="70706">MIGREEGNDGFPMATAAMKKRRIEEEEEEEEVVSSQIPDDKEGLLEFMDQRAKSIQRCKDQISILERKLAEERNLMADAETKFLQLDRVETDTFSKAKPKMPGKTGSLLDKAMKTAANGTSTPHVRGDEKMVYETSPPHPRGEKDPSLKLPPIILPPSFKRKASAQAQPAVTRSSSFPREEGRRSHASISNGVVRKASAPVRQEVNETAQQAQPAVTRSSSFPREEGRRSHDTISNGVVRETQARDNHIDNKGFAKPKIRVSSNISGQARQEKSEFHGHDELIALIGRSSLRPTIKSRTEAMLPSGHTKRMRCLAVSLSNRDLFATSALDAVVHFWKLHSNRSSATLINTVNRVGLDQKRWAEDIAWHPHRSELFSVYTADEGHAQISAIYLNEGRESCESKFLKDRPHSKGLINRIMFTPWDDPCFITGGCDHAVVLWREQQRERNAWKSRLLHRDLHSSSVMGVAGMSHKNLVLSCGDDRRFVGFDARAEKATFTHRLDNRCTNLLPNPRDVNLVMVHTRQLDRQLRLYDVRLPQTELFCFGWKQESSESQSALINQSWSPDGLHISSGSSDPVIHIFDIRYNAPSPSLSVKAHKKRVFKAEWQSSQQLVSISTDLEIGIHKLW</sequence>
<name>A0A6J0L0E4_RAPSA</name>
<dbReference type="InterPro" id="IPR001680">
    <property type="entry name" value="WD40_rpt"/>
</dbReference>
<evidence type="ECO:0000256" key="1">
    <source>
        <dbReference type="PROSITE-ProRule" id="PRU00221"/>
    </source>
</evidence>
<accession>A0A6J0L0E4</accession>
<proteinExistence type="predicted"/>
<evidence type="ECO:0000256" key="3">
    <source>
        <dbReference type="SAM" id="MobiDB-lite"/>
    </source>
</evidence>
<dbReference type="KEGG" id="rsz:108824367"/>
<reference evidence="4" key="1">
    <citation type="journal article" date="2019" name="Database">
        <title>The radish genome database (RadishGD): an integrated information resource for radish genomics.</title>
        <authorList>
            <person name="Yu H.J."/>
            <person name="Baek S."/>
            <person name="Lee Y.J."/>
            <person name="Cho A."/>
            <person name="Mun J.H."/>
        </authorList>
    </citation>
    <scope>NUCLEOTIDE SEQUENCE [LARGE SCALE GENOMIC DNA]</scope>
    <source>
        <strain evidence="4">cv. WK10039</strain>
    </source>
</reference>
<feature type="compositionally biased region" description="Low complexity" evidence="3">
    <location>
        <begin position="148"/>
        <end position="158"/>
    </location>
</feature>
<dbReference type="PROSITE" id="PS50082">
    <property type="entry name" value="WD_REPEATS_2"/>
    <property type="match status" value="1"/>
</dbReference>
<evidence type="ECO:0000313" key="4">
    <source>
        <dbReference type="Proteomes" id="UP000504610"/>
    </source>
</evidence>
<dbReference type="OrthoDB" id="1071278at2759"/>
<keyword evidence="4" id="KW-1185">Reference proteome</keyword>
<dbReference type="GeneID" id="108824367"/>
<keyword evidence="1" id="KW-0853">WD repeat</keyword>
<dbReference type="Proteomes" id="UP000504610">
    <property type="component" value="Chromosome 2"/>
</dbReference>
<dbReference type="PANTHER" id="PTHR47232:SF4">
    <property type="entry name" value="(RAPE) HYPOTHETICAL PROTEIN"/>
    <property type="match status" value="1"/>
</dbReference>
<dbReference type="AlphaFoldDB" id="A0A6J0L0E4"/>
<feature type="region of interest" description="Disordered" evidence="3">
    <location>
        <begin position="1"/>
        <end position="43"/>
    </location>
</feature>
<dbReference type="InterPro" id="IPR036322">
    <property type="entry name" value="WD40_repeat_dom_sf"/>
</dbReference>
<dbReference type="RefSeq" id="XP_018453283.1">
    <property type="nucleotide sequence ID" value="XM_018597781.2"/>
</dbReference>
<dbReference type="Pfam" id="PF00400">
    <property type="entry name" value="WD40"/>
    <property type="match status" value="1"/>
</dbReference>
<feature type="compositionally biased region" description="Polar residues" evidence="3">
    <location>
        <begin position="165"/>
        <end position="177"/>
    </location>
</feature>
<dbReference type="SUPFAM" id="SSF50978">
    <property type="entry name" value="WD40 repeat-like"/>
    <property type="match status" value="1"/>
</dbReference>
<keyword evidence="2" id="KW-0175">Coiled coil</keyword>
<feature type="repeat" description="WD" evidence="1">
    <location>
        <begin position="304"/>
        <end position="346"/>
    </location>
</feature>
<feature type="region of interest" description="Disordered" evidence="3">
    <location>
        <begin position="117"/>
        <end position="257"/>
    </location>
</feature>
<dbReference type="SMART" id="SM00320">
    <property type="entry name" value="WD40"/>
    <property type="match status" value="5"/>
</dbReference>
<feature type="coiled-coil region" evidence="2">
    <location>
        <begin position="55"/>
        <end position="82"/>
    </location>
</feature>
<gene>
    <name evidence="5" type="primary">LOC108824367</name>
</gene>
<protein>
    <submittedName>
        <fullName evidence="5">Uncharacterized protein LOC108824367</fullName>
    </submittedName>
</protein>
<dbReference type="Gene3D" id="2.130.10.10">
    <property type="entry name" value="YVTN repeat-like/Quinoprotein amine dehydrogenase"/>
    <property type="match status" value="2"/>
</dbReference>
<feature type="compositionally biased region" description="Polar residues" evidence="3">
    <location>
        <begin position="206"/>
        <end position="222"/>
    </location>
</feature>
<feature type="compositionally biased region" description="Basic and acidic residues" evidence="3">
    <location>
        <begin position="242"/>
        <end position="253"/>
    </location>
</feature>
<evidence type="ECO:0000313" key="5">
    <source>
        <dbReference type="RefSeq" id="XP_018453283.1"/>
    </source>
</evidence>
<dbReference type="InterPro" id="IPR015943">
    <property type="entry name" value="WD40/YVTN_repeat-like_dom_sf"/>
</dbReference>
<reference evidence="5" key="2">
    <citation type="submission" date="2025-08" db="UniProtKB">
        <authorList>
            <consortium name="RefSeq"/>
        </authorList>
    </citation>
    <scope>IDENTIFICATION</scope>
    <source>
        <tissue evidence="5">Leaf</tissue>
    </source>
</reference>
<organism evidence="4 5">
    <name type="scientific">Raphanus sativus</name>
    <name type="common">Radish</name>
    <name type="synonym">Raphanus raphanistrum var. sativus</name>
    <dbReference type="NCBI Taxonomy" id="3726"/>
    <lineage>
        <taxon>Eukaryota</taxon>
        <taxon>Viridiplantae</taxon>
        <taxon>Streptophyta</taxon>
        <taxon>Embryophyta</taxon>
        <taxon>Tracheophyta</taxon>
        <taxon>Spermatophyta</taxon>
        <taxon>Magnoliopsida</taxon>
        <taxon>eudicotyledons</taxon>
        <taxon>Gunneridae</taxon>
        <taxon>Pentapetalae</taxon>
        <taxon>rosids</taxon>
        <taxon>malvids</taxon>
        <taxon>Brassicales</taxon>
        <taxon>Brassicaceae</taxon>
        <taxon>Brassiceae</taxon>
        <taxon>Raphanus</taxon>
    </lineage>
</organism>